<feature type="non-terminal residue" evidence="10">
    <location>
        <position position="142"/>
    </location>
</feature>
<evidence type="ECO:0000256" key="8">
    <source>
        <dbReference type="ARBA" id="ARBA00023273"/>
    </source>
</evidence>
<evidence type="ECO:0000256" key="2">
    <source>
        <dbReference type="ARBA" id="ARBA00008222"/>
    </source>
</evidence>
<evidence type="ECO:0000256" key="3">
    <source>
        <dbReference type="ARBA" id="ARBA00013738"/>
    </source>
</evidence>
<dbReference type="PANTHER" id="PTHR14871:SF1">
    <property type="entry name" value="DYNEIN REGULATORY COMPLEX PROTEIN 9"/>
    <property type="match status" value="1"/>
</dbReference>
<keyword evidence="7" id="KW-0206">Cytoskeleton</keyword>
<dbReference type="Proteomes" id="UP000037510">
    <property type="component" value="Unassembled WGS sequence"/>
</dbReference>
<evidence type="ECO:0000256" key="4">
    <source>
        <dbReference type="ARBA" id="ARBA00022490"/>
    </source>
</evidence>
<evidence type="ECO:0000256" key="9">
    <source>
        <dbReference type="ARBA" id="ARBA00032183"/>
    </source>
</evidence>
<evidence type="ECO:0000313" key="11">
    <source>
        <dbReference type="Proteomes" id="UP000037510"/>
    </source>
</evidence>
<protein>
    <recommendedName>
        <fullName evidence="3">Dynein regulatory complex protein 9</fullName>
    </recommendedName>
    <alternativeName>
        <fullName evidence="9">IQ domain-containing protein G</fullName>
    </alternativeName>
</protein>
<dbReference type="InterPro" id="IPR042618">
    <property type="entry name" value="IQCG"/>
</dbReference>
<keyword evidence="5" id="KW-0282">Flagellum</keyword>
<dbReference type="CDD" id="cd23766">
    <property type="entry name" value="IQCG"/>
    <property type="match status" value="1"/>
</dbReference>
<dbReference type="InterPro" id="IPR000048">
    <property type="entry name" value="IQ_motif_EF-hand-BS"/>
</dbReference>
<accession>A0A0L7LRG7</accession>
<name>A0A0L7LRG7_OPEBR</name>
<comment type="caution">
    <text evidence="10">The sequence shown here is derived from an EMBL/GenBank/DDBJ whole genome shotgun (WGS) entry which is preliminary data.</text>
</comment>
<dbReference type="GO" id="GO:0031514">
    <property type="term" value="C:motile cilium"/>
    <property type="evidence" value="ECO:0007669"/>
    <property type="project" value="TreeGrafter"/>
</dbReference>
<dbReference type="EMBL" id="JTDY01000267">
    <property type="protein sequence ID" value="KOB77999.1"/>
    <property type="molecule type" value="Genomic_DNA"/>
</dbReference>
<dbReference type="GO" id="GO:0005737">
    <property type="term" value="C:cytoplasm"/>
    <property type="evidence" value="ECO:0007669"/>
    <property type="project" value="TreeGrafter"/>
</dbReference>
<proteinExistence type="inferred from homology"/>
<evidence type="ECO:0000256" key="6">
    <source>
        <dbReference type="ARBA" id="ARBA00023069"/>
    </source>
</evidence>
<evidence type="ECO:0000313" key="10">
    <source>
        <dbReference type="EMBL" id="KOB77999.1"/>
    </source>
</evidence>
<comment type="subcellular location">
    <subcellularLocation>
        <location evidence="1">Cytoplasm</location>
        <location evidence="1">Cytoskeleton</location>
        <location evidence="1">Flagellum axoneme</location>
    </subcellularLocation>
</comment>
<dbReference type="PROSITE" id="PS50096">
    <property type="entry name" value="IQ"/>
    <property type="match status" value="1"/>
</dbReference>
<comment type="similarity">
    <text evidence="2">Belongs to the DRC9 family.</text>
</comment>
<dbReference type="Pfam" id="PF00612">
    <property type="entry name" value="IQ"/>
    <property type="match status" value="1"/>
</dbReference>
<reference evidence="10 11" key="1">
    <citation type="journal article" date="2015" name="Genome Biol. Evol.">
        <title>The genome of winter moth (Operophtera brumata) provides a genomic perspective on sexual dimorphism and phenology.</title>
        <authorList>
            <person name="Derks M.F."/>
            <person name="Smit S."/>
            <person name="Salis L."/>
            <person name="Schijlen E."/>
            <person name="Bossers A."/>
            <person name="Mateman C."/>
            <person name="Pijl A.S."/>
            <person name="de Ridder D."/>
            <person name="Groenen M.A."/>
            <person name="Visser M.E."/>
            <person name="Megens H.J."/>
        </authorList>
    </citation>
    <scope>NUCLEOTIDE SEQUENCE [LARGE SCALE GENOMIC DNA]</scope>
    <source>
        <strain evidence="10">WM2013NL</strain>
        <tissue evidence="10">Head and thorax</tissue>
    </source>
</reference>
<evidence type="ECO:0000256" key="7">
    <source>
        <dbReference type="ARBA" id="ARBA00023212"/>
    </source>
</evidence>
<dbReference type="GO" id="GO:0044782">
    <property type="term" value="P:cilium organization"/>
    <property type="evidence" value="ECO:0007669"/>
    <property type="project" value="TreeGrafter"/>
</dbReference>
<gene>
    <name evidence="10" type="ORF">OBRU01_03210</name>
</gene>
<sequence>WLVARAESLELRGQRPRAPAPSAQHEQRVHDELLKAYEMQIQRYTTDTTDINARLSARREQLGVASLRHEELQKLFNLHEGEMRSWLTFKRERAARLAREARLRDSATRIQAWWRGTMVRRGLGAFRFMRNVKKTPSKHKKK</sequence>
<keyword evidence="8" id="KW-0966">Cell projection</keyword>
<keyword evidence="6" id="KW-0969">Cilium</keyword>
<feature type="non-terminal residue" evidence="10">
    <location>
        <position position="1"/>
    </location>
</feature>
<keyword evidence="11" id="KW-1185">Reference proteome</keyword>
<evidence type="ECO:0000256" key="5">
    <source>
        <dbReference type="ARBA" id="ARBA00022846"/>
    </source>
</evidence>
<evidence type="ECO:0000256" key="1">
    <source>
        <dbReference type="ARBA" id="ARBA00004611"/>
    </source>
</evidence>
<dbReference type="AlphaFoldDB" id="A0A0L7LRG7"/>
<dbReference type="PANTHER" id="PTHR14871">
    <property type="entry name" value="DYNEIN REGULATORY COMPLEX PROTEIN 9"/>
    <property type="match status" value="1"/>
</dbReference>
<organism evidence="10 11">
    <name type="scientific">Operophtera brumata</name>
    <name type="common">Winter moth</name>
    <name type="synonym">Phalaena brumata</name>
    <dbReference type="NCBI Taxonomy" id="104452"/>
    <lineage>
        <taxon>Eukaryota</taxon>
        <taxon>Metazoa</taxon>
        <taxon>Ecdysozoa</taxon>
        <taxon>Arthropoda</taxon>
        <taxon>Hexapoda</taxon>
        <taxon>Insecta</taxon>
        <taxon>Pterygota</taxon>
        <taxon>Neoptera</taxon>
        <taxon>Endopterygota</taxon>
        <taxon>Lepidoptera</taxon>
        <taxon>Glossata</taxon>
        <taxon>Ditrysia</taxon>
        <taxon>Geometroidea</taxon>
        <taxon>Geometridae</taxon>
        <taxon>Larentiinae</taxon>
        <taxon>Operophtera</taxon>
    </lineage>
</organism>
<dbReference type="SMART" id="SM00015">
    <property type="entry name" value="IQ"/>
    <property type="match status" value="1"/>
</dbReference>
<keyword evidence="4" id="KW-0963">Cytoplasm</keyword>